<comment type="caution">
    <text evidence="1">The sequence shown here is derived from an EMBL/GenBank/DDBJ whole genome shotgun (WGS) entry which is preliminary data.</text>
</comment>
<reference evidence="1 2" key="1">
    <citation type="submission" date="2023-10" db="EMBL/GenBank/DDBJ databases">
        <title>Virgibacillus halophilus 5B73C genome.</title>
        <authorList>
            <person name="Miliotis G."/>
            <person name="Sengupta P."/>
            <person name="Hameed A."/>
            <person name="Chuvochina M."/>
            <person name="Mcdonagh F."/>
            <person name="Simpson A.C."/>
            <person name="Singh N.K."/>
            <person name="Rekha P.D."/>
            <person name="Raman K."/>
            <person name="Hugenholtz P."/>
            <person name="Venkateswaran K."/>
        </authorList>
    </citation>
    <scope>NUCLEOTIDE SEQUENCE [LARGE SCALE GENOMIC DNA]</scope>
    <source>
        <strain evidence="1 2">5B73C</strain>
    </source>
</reference>
<name>A0ABU5CAU7_9BACI</name>
<dbReference type="EMBL" id="JAWDIP010000004">
    <property type="protein sequence ID" value="MDY0396449.1"/>
    <property type="molecule type" value="Genomic_DNA"/>
</dbReference>
<protein>
    <submittedName>
        <fullName evidence="1">Sporulation inhibitor of replication protein SirA</fullName>
    </submittedName>
</protein>
<dbReference type="Pfam" id="PF10747">
    <property type="entry name" value="SirA"/>
    <property type="match status" value="1"/>
</dbReference>
<dbReference type="InterPro" id="IPR019683">
    <property type="entry name" value="SirA"/>
</dbReference>
<organism evidence="1 2">
    <name type="scientific">Tigheibacillus halophilus</name>
    <dbReference type="NCBI Taxonomy" id="361280"/>
    <lineage>
        <taxon>Bacteria</taxon>
        <taxon>Bacillati</taxon>
        <taxon>Bacillota</taxon>
        <taxon>Bacilli</taxon>
        <taxon>Bacillales</taxon>
        <taxon>Bacillaceae</taxon>
        <taxon>Tigheibacillus</taxon>
    </lineage>
</organism>
<proteinExistence type="predicted"/>
<dbReference type="Gene3D" id="3.30.310.250">
    <property type="entry name" value="Sporulation inhibitor of replication protein SirA"/>
    <property type="match status" value="1"/>
</dbReference>
<evidence type="ECO:0000313" key="2">
    <source>
        <dbReference type="Proteomes" id="UP001281447"/>
    </source>
</evidence>
<evidence type="ECO:0000313" key="1">
    <source>
        <dbReference type="EMBL" id="MDY0396449.1"/>
    </source>
</evidence>
<keyword evidence="2" id="KW-1185">Reference proteome</keyword>
<dbReference type="InterPro" id="IPR038449">
    <property type="entry name" value="SirA_sf"/>
</dbReference>
<gene>
    <name evidence="1" type="primary">sirA</name>
    <name evidence="1" type="ORF">RWE15_21650</name>
</gene>
<sequence length="125" mass="14794">MQMYAIFWIKDEFAHHYFYKVDLLNQFLKSVATDRQDALLAMQVREITHCFDADAFLHHIYSQLHCGSHVQVDDNQITIYSDKHFITLHIEKNQIKFLCQTLTEAESLLFPLLRSFHPFFVCVGL</sequence>
<accession>A0ABU5CAU7</accession>
<dbReference type="Proteomes" id="UP001281447">
    <property type="component" value="Unassembled WGS sequence"/>
</dbReference>